<dbReference type="Gene3D" id="2.20.20.130">
    <property type="match status" value="1"/>
</dbReference>
<sequence>MKKNILKVVVGLTLMTSLTACGDKFLETDYYKGIDTETALTNVNNISTALNGTYYSLFYYAFAGNYAISIGDIPTDISYWNGKTGHFDAIYTFTVIDTDTYLKNIWEYGYKVIDGSSRIIKAGEALTETVSEEENAELNRCIAEAYALRGYAQLMLTNIFCHQVKVNGTDYSSNPGIVVVTEPIEALAKVSRSTVGESYNAILSDLNNANKYFDAAGGDRGSILYFNKAAVYGLLARTNLYLENWDEAKANAQKALDEKGISTLTYTSDAYKALFIGNESNTESLLSLAITQTDNWSANSSGTLWSTYNYSPSPKLLSLYGEKDCRQSIIAWDESSSETVPVFKGGKYGQHATGNSAYATNYLVNAPEMFLIIAEANVKSTNADLNAAKDALLVVARRNSDFSSTSNLPNNANDLLTFIKNERARELFQEGFRLYDLRRWDETASVYANAAPNISFTYNNYKISDFVFPIPSSEINAGFGVEQNDWAGTLPK</sequence>
<evidence type="ECO:0000259" key="7">
    <source>
        <dbReference type="Pfam" id="PF14322"/>
    </source>
</evidence>
<dbReference type="SUPFAM" id="SSF48452">
    <property type="entry name" value="TPR-like"/>
    <property type="match status" value="1"/>
</dbReference>
<evidence type="ECO:0000256" key="2">
    <source>
        <dbReference type="ARBA" id="ARBA00006275"/>
    </source>
</evidence>
<evidence type="ECO:0000256" key="3">
    <source>
        <dbReference type="ARBA" id="ARBA00022729"/>
    </source>
</evidence>
<name>A0ABT0C108_9BACT</name>
<dbReference type="Pfam" id="PF07980">
    <property type="entry name" value="SusD_RagB"/>
    <property type="match status" value="1"/>
</dbReference>
<dbReference type="Gene3D" id="1.25.40.900">
    <property type="match status" value="1"/>
</dbReference>
<proteinExistence type="inferred from homology"/>
<evidence type="ECO:0000256" key="4">
    <source>
        <dbReference type="ARBA" id="ARBA00023136"/>
    </source>
</evidence>
<gene>
    <name evidence="8" type="ORF">MUN53_08840</name>
</gene>
<evidence type="ECO:0000259" key="6">
    <source>
        <dbReference type="Pfam" id="PF07980"/>
    </source>
</evidence>
<dbReference type="RefSeq" id="WP_243324866.1">
    <property type="nucleotide sequence ID" value="NZ_JAKZMM010000019.1"/>
</dbReference>
<evidence type="ECO:0000256" key="1">
    <source>
        <dbReference type="ARBA" id="ARBA00004442"/>
    </source>
</evidence>
<evidence type="ECO:0000313" key="8">
    <source>
        <dbReference type="EMBL" id="MCJ2380714.1"/>
    </source>
</evidence>
<feature type="domain" description="SusD-like N-terminal" evidence="7">
    <location>
        <begin position="88"/>
        <end position="239"/>
    </location>
</feature>
<evidence type="ECO:0000256" key="5">
    <source>
        <dbReference type="ARBA" id="ARBA00023237"/>
    </source>
</evidence>
<dbReference type="Gene3D" id="1.25.40.390">
    <property type="match status" value="1"/>
</dbReference>
<accession>A0ABT0C108</accession>
<comment type="subcellular location">
    <subcellularLocation>
        <location evidence="1">Cell outer membrane</location>
    </subcellularLocation>
</comment>
<comment type="similarity">
    <text evidence="2">Belongs to the SusD family.</text>
</comment>
<dbReference type="PROSITE" id="PS51257">
    <property type="entry name" value="PROKAR_LIPOPROTEIN"/>
    <property type="match status" value="1"/>
</dbReference>
<protein>
    <submittedName>
        <fullName evidence="8">RagB/SusD family nutrient uptake outer membrane protein</fullName>
    </submittedName>
</protein>
<dbReference type="EMBL" id="JAKZMM010000019">
    <property type="protein sequence ID" value="MCJ2380714.1"/>
    <property type="molecule type" value="Genomic_DNA"/>
</dbReference>
<dbReference type="InterPro" id="IPR011990">
    <property type="entry name" value="TPR-like_helical_dom_sf"/>
</dbReference>
<keyword evidence="4" id="KW-0472">Membrane</keyword>
<comment type="caution">
    <text evidence="8">The sequence shown here is derived from an EMBL/GenBank/DDBJ whole genome shotgun (WGS) entry which is preliminary data.</text>
</comment>
<dbReference type="Pfam" id="PF14322">
    <property type="entry name" value="SusD-like_3"/>
    <property type="match status" value="1"/>
</dbReference>
<dbReference type="Proteomes" id="UP001165444">
    <property type="component" value="Unassembled WGS sequence"/>
</dbReference>
<keyword evidence="5" id="KW-0998">Cell outer membrane</keyword>
<organism evidence="8 9">
    <name type="scientific">Parabacteroides faecalis</name>
    <dbReference type="NCBI Taxonomy" id="2924040"/>
    <lineage>
        <taxon>Bacteria</taxon>
        <taxon>Pseudomonadati</taxon>
        <taxon>Bacteroidota</taxon>
        <taxon>Bacteroidia</taxon>
        <taxon>Bacteroidales</taxon>
        <taxon>Tannerellaceae</taxon>
        <taxon>Parabacteroides</taxon>
    </lineage>
</organism>
<reference evidence="8 9" key="1">
    <citation type="submission" date="2022-03" db="EMBL/GenBank/DDBJ databases">
        <title>Parabacteroides sp. nov. isolated from swine feces.</title>
        <authorList>
            <person name="Bak J.E."/>
        </authorList>
    </citation>
    <scope>NUCLEOTIDE SEQUENCE [LARGE SCALE GENOMIC DNA]</scope>
    <source>
        <strain evidence="8 9">AGMB00274</strain>
    </source>
</reference>
<dbReference type="InterPro" id="IPR012944">
    <property type="entry name" value="SusD_RagB_dom"/>
</dbReference>
<feature type="domain" description="RagB/SusD" evidence="6">
    <location>
        <begin position="361"/>
        <end position="484"/>
    </location>
</feature>
<evidence type="ECO:0000313" key="9">
    <source>
        <dbReference type="Proteomes" id="UP001165444"/>
    </source>
</evidence>
<dbReference type="InterPro" id="IPR033985">
    <property type="entry name" value="SusD-like_N"/>
</dbReference>
<keyword evidence="9" id="KW-1185">Reference proteome</keyword>
<keyword evidence="3" id="KW-0732">Signal</keyword>